<dbReference type="EMBL" id="QNRE01000001">
    <property type="protein sequence ID" value="RBO96989.1"/>
    <property type="molecule type" value="Genomic_DNA"/>
</dbReference>
<dbReference type="OrthoDB" id="1491115at2"/>
<dbReference type="RefSeq" id="WP_084537771.1">
    <property type="nucleotide sequence ID" value="NZ_QNRE01000001.1"/>
</dbReference>
<organism evidence="2 3">
    <name type="scientific">Nocardia puris</name>
    <dbReference type="NCBI Taxonomy" id="208602"/>
    <lineage>
        <taxon>Bacteria</taxon>
        <taxon>Bacillati</taxon>
        <taxon>Actinomycetota</taxon>
        <taxon>Actinomycetes</taxon>
        <taxon>Mycobacteriales</taxon>
        <taxon>Nocardiaceae</taxon>
        <taxon>Nocardia</taxon>
    </lineage>
</organism>
<dbReference type="PANTHER" id="PTHR39441">
    <property type="entry name" value="DUF2252 DOMAIN-CONTAINING PROTEIN"/>
    <property type="match status" value="1"/>
</dbReference>
<dbReference type="PANTHER" id="PTHR39441:SF1">
    <property type="entry name" value="DUF2252 DOMAIN-CONTAINING PROTEIN"/>
    <property type="match status" value="1"/>
</dbReference>
<proteinExistence type="predicted"/>
<sequence>MTLAATVEPEELDPPLSPRAGIERPERGARGRGARKIVSRSALGDWDPDRRGHDALETILAQNAMRATDLVPIRMARMAASPWTYYRGAAAVMAADLASRPHTGIEVQLCGDAHVLNFGMWASPERNLVFDLRDFDETLPGPFEWDLLRLGASLVVLARENGVSPERADAAVAATSAGYREAMAEYAGTPEIDIWYERVDVQDFLGYFGPRARKMATQQIERKVRKRTSRGAFEKLTEIRDGRRRITQQPPFRIEVGDDHRRLAAAIVHGYAESVPDHIWSLLTRYRVIDVVRQVVGVGSVGMRVLLALLEERRTGDPFFVQVKQAGPSVYENFLAPSRYDNHGSRVAHGQRMLQATTDQFLGWTRVADMDFYVRQFRDMKITADGPMVAPQLEHFARACARVLARAHARSGDASRIADYLGTSPRTDTTLVNFANAYADQTERDHTQLVTAIADGRVDAYESGWA</sequence>
<protein>
    <submittedName>
        <fullName evidence="2">Uncharacterized protein (DUF2252 family)</fullName>
    </submittedName>
</protein>
<evidence type="ECO:0000256" key="1">
    <source>
        <dbReference type="SAM" id="MobiDB-lite"/>
    </source>
</evidence>
<evidence type="ECO:0000313" key="3">
    <source>
        <dbReference type="Proteomes" id="UP000252586"/>
    </source>
</evidence>
<reference evidence="2 3" key="1">
    <citation type="submission" date="2018-06" db="EMBL/GenBank/DDBJ databases">
        <title>Genomic Encyclopedia of Type Strains, Phase IV (KMG-IV): sequencing the most valuable type-strain genomes for metagenomic binning, comparative biology and taxonomic classification.</title>
        <authorList>
            <person name="Goeker M."/>
        </authorList>
    </citation>
    <scope>NUCLEOTIDE SEQUENCE [LARGE SCALE GENOMIC DNA]</scope>
    <source>
        <strain evidence="2 3">DSM 44599</strain>
    </source>
</reference>
<feature type="region of interest" description="Disordered" evidence="1">
    <location>
        <begin position="1"/>
        <end position="35"/>
    </location>
</feature>
<gene>
    <name evidence="2" type="ORF">DFR74_1011008</name>
</gene>
<dbReference type="Proteomes" id="UP000252586">
    <property type="component" value="Unassembled WGS sequence"/>
</dbReference>
<evidence type="ECO:0000313" key="2">
    <source>
        <dbReference type="EMBL" id="RBO96989.1"/>
    </source>
</evidence>
<accession>A0A366E5C4</accession>
<keyword evidence="3" id="KW-1185">Reference proteome</keyword>
<dbReference type="STRING" id="1210090.GCA_001613185_03669"/>
<comment type="caution">
    <text evidence="2">The sequence shown here is derived from an EMBL/GenBank/DDBJ whole genome shotgun (WGS) entry which is preliminary data.</text>
</comment>
<name>A0A366E5C4_9NOCA</name>
<dbReference type="InterPro" id="IPR018721">
    <property type="entry name" value="DUF2252"/>
</dbReference>
<dbReference type="AlphaFoldDB" id="A0A366E5C4"/>
<dbReference type="Pfam" id="PF10009">
    <property type="entry name" value="DUF2252"/>
    <property type="match status" value="1"/>
</dbReference>